<dbReference type="GO" id="GO:0007005">
    <property type="term" value="P:mitochondrion organization"/>
    <property type="evidence" value="ECO:0007669"/>
    <property type="project" value="TreeGrafter"/>
</dbReference>
<proteinExistence type="predicted"/>
<dbReference type="PANTHER" id="PTHR12289">
    <property type="entry name" value="METAXIN RELATED"/>
    <property type="match status" value="1"/>
</dbReference>
<keyword evidence="5" id="KW-0496">Mitochondrion</keyword>
<dbReference type="EMBL" id="JNVN01000167">
    <property type="protein sequence ID" value="KHJ36007.1"/>
    <property type="molecule type" value="Genomic_DNA"/>
</dbReference>
<dbReference type="GO" id="GO:0015031">
    <property type="term" value="P:protein transport"/>
    <property type="evidence" value="ECO:0007669"/>
    <property type="project" value="UniProtKB-KW"/>
</dbReference>
<keyword evidence="7" id="KW-1133">Transmembrane helix</keyword>
<keyword evidence="3" id="KW-1000">Mitochondrion outer membrane</keyword>
<dbReference type="CDD" id="cd03078">
    <property type="entry name" value="GST_N_Metaxin1_like"/>
    <property type="match status" value="1"/>
</dbReference>
<evidence type="ECO:0000259" key="8">
    <source>
        <dbReference type="Pfam" id="PF10568"/>
    </source>
</evidence>
<evidence type="ECO:0000259" key="9">
    <source>
        <dbReference type="Pfam" id="PF17171"/>
    </source>
</evidence>
<evidence type="ECO:0000256" key="6">
    <source>
        <dbReference type="ARBA" id="ARBA00023136"/>
    </source>
</evidence>
<evidence type="ECO:0000313" key="10">
    <source>
        <dbReference type="EMBL" id="KHJ36007.1"/>
    </source>
</evidence>
<keyword evidence="11" id="KW-1185">Reference proteome</keyword>
<dbReference type="InterPro" id="IPR019564">
    <property type="entry name" value="Sam37/metaxin_N"/>
</dbReference>
<dbReference type="AlphaFoldDB" id="A0A0B1PBD1"/>
<reference evidence="10 11" key="1">
    <citation type="journal article" date="2014" name="BMC Genomics">
        <title>Adaptive genomic structural variation in the grape powdery mildew pathogen, Erysiphe necator.</title>
        <authorList>
            <person name="Jones L."/>
            <person name="Riaz S."/>
            <person name="Morales-Cruz A."/>
            <person name="Amrine K.C."/>
            <person name="McGuire B."/>
            <person name="Gubler W.D."/>
            <person name="Walker M.A."/>
            <person name="Cantu D."/>
        </authorList>
    </citation>
    <scope>NUCLEOTIDE SEQUENCE [LARGE SCALE GENOMIC DNA]</scope>
    <source>
        <strain evidence="11">c</strain>
    </source>
</reference>
<comment type="subcellular location">
    <subcellularLocation>
        <location evidence="1">Mitochondrion outer membrane</location>
    </subcellularLocation>
</comment>
<dbReference type="STRING" id="52586.A0A0B1PBD1"/>
<dbReference type="InterPro" id="IPR033468">
    <property type="entry name" value="Metaxin_GST"/>
</dbReference>
<evidence type="ECO:0000256" key="3">
    <source>
        <dbReference type="ARBA" id="ARBA00022787"/>
    </source>
</evidence>
<dbReference type="Proteomes" id="UP000030854">
    <property type="component" value="Unassembled WGS sequence"/>
</dbReference>
<keyword evidence="6 7" id="KW-0472">Membrane</keyword>
<evidence type="ECO:0000256" key="4">
    <source>
        <dbReference type="ARBA" id="ARBA00022927"/>
    </source>
</evidence>
<dbReference type="PANTHER" id="PTHR12289:SF41">
    <property type="entry name" value="FAILED AXON CONNECTIONS-RELATED"/>
    <property type="match status" value="1"/>
</dbReference>
<keyword evidence="4" id="KW-0653">Protein transport</keyword>
<dbReference type="InterPro" id="IPR050931">
    <property type="entry name" value="Mito_Protein_Transport_Metaxin"/>
</dbReference>
<feature type="transmembrane region" description="Helical" evidence="7">
    <location>
        <begin position="360"/>
        <end position="384"/>
    </location>
</feature>
<feature type="domain" description="Mitochondrial outer membrane transport complex Sam37/metaxin N-terminal" evidence="8">
    <location>
        <begin position="20"/>
        <end position="145"/>
    </location>
</feature>
<evidence type="ECO:0000256" key="2">
    <source>
        <dbReference type="ARBA" id="ARBA00022448"/>
    </source>
</evidence>
<keyword evidence="2" id="KW-0813">Transport</keyword>
<sequence>MFELHVWGPAFGLPSIDPHCLAAIAYLQQAVPAGKWVVTASSNPTISPTYELPALRDGDIWIGGFRNIFHYLAQHSSGKWILDVGLSEQEGADCIAFSSFLDSTARLLLDLSLYVSIENYSKVTRPAYSNLQPFPLPYLMPDAIRSTARSRTQNLGLASFNIDREKDSINNSSKSISSIIPENLRRSKHTVSSLVTASPECVAQIRLNALAIDCLEPIENLRAKKRYLVSDVQITSLDCLALGYLSLMLIPELPQSWLAKTMRQKFPRLSAWTQELRTEIFGGAVGCQDVFSDRKKGDWGDRLPWQKSETENIWSRGQVFFLTMFDDLKGFGRLRRKDKMRSYTAKKSDNRNVWNTSSKIFTTLSAVFLTGATAGIGMILLSLFKTDHRKIKNEKFDNNKLNSFGDAGKILGAYSQEDEFKLL</sequence>
<protein>
    <submittedName>
        <fullName evidence="10">Putative mitochondrial import receptor subunit</fullName>
    </submittedName>
</protein>
<evidence type="ECO:0000256" key="5">
    <source>
        <dbReference type="ARBA" id="ARBA00023128"/>
    </source>
</evidence>
<feature type="domain" description="Metaxin glutathione S-transferase" evidence="9">
    <location>
        <begin position="212"/>
        <end position="274"/>
    </location>
</feature>
<accession>A0A0B1PBD1</accession>
<dbReference type="HOGENOM" id="CLU_032751_0_0_1"/>
<evidence type="ECO:0000256" key="1">
    <source>
        <dbReference type="ARBA" id="ARBA00004294"/>
    </source>
</evidence>
<dbReference type="Pfam" id="PF17171">
    <property type="entry name" value="GST_C_6"/>
    <property type="match status" value="1"/>
</dbReference>
<comment type="caution">
    <text evidence="10">The sequence shown here is derived from an EMBL/GenBank/DDBJ whole genome shotgun (WGS) entry which is preliminary data.</text>
</comment>
<keyword evidence="7" id="KW-0812">Transmembrane</keyword>
<evidence type="ECO:0000313" key="11">
    <source>
        <dbReference type="Proteomes" id="UP000030854"/>
    </source>
</evidence>
<organism evidence="10 11">
    <name type="scientific">Uncinula necator</name>
    <name type="common">Grape powdery mildew</name>
    <dbReference type="NCBI Taxonomy" id="52586"/>
    <lineage>
        <taxon>Eukaryota</taxon>
        <taxon>Fungi</taxon>
        <taxon>Dikarya</taxon>
        <taxon>Ascomycota</taxon>
        <taxon>Pezizomycotina</taxon>
        <taxon>Leotiomycetes</taxon>
        <taxon>Erysiphales</taxon>
        <taxon>Erysiphaceae</taxon>
        <taxon>Erysiphe</taxon>
    </lineage>
</organism>
<gene>
    <name evidence="10" type="ORF">EV44_g5819</name>
</gene>
<keyword evidence="10" id="KW-0675">Receptor</keyword>
<name>A0A0B1PBD1_UNCNE</name>
<dbReference type="Pfam" id="PF10568">
    <property type="entry name" value="Tom37"/>
    <property type="match status" value="1"/>
</dbReference>
<evidence type="ECO:0000256" key="7">
    <source>
        <dbReference type="SAM" id="Phobius"/>
    </source>
</evidence>
<dbReference type="OMA" id="GYMVHVG"/>
<dbReference type="GO" id="GO:0001401">
    <property type="term" value="C:SAM complex"/>
    <property type="evidence" value="ECO:0007669"/>
    <property type="project" value="InterPro"/>
</dbReference>